<dbReference type="Proteomes" id="UP000650533">
    <property type="component" value="Chromosome 4"/>
</dbReference>
<accession>A0A8H8NSH5</accession>
<name>A0A8H8NSH5_9AGAM</name>
<dbReference type="PANTHER" id="PTHR10963:SF24">
    <property type="entry name" value="GLYCOSIDASE C21B10.07-RELATED"/>
    <property type="match status" value="1"/>
</dbReference>
<dbReference type="Pfam" id="PF26113">
    <property type="entry name" value="GH16_XgeA"/>
    <property type="match status" value="2"/>
</dbReference>
<dbReference type="Gene3D" id="2.60.120.200">
    <property type="match status" value="2"/>
</dbReference>
<evidence type="ECO:0000259" key="2">
    <source>
        <dbReference type="PROSITE" id="PS51762"/>
    </source>
</evidence>
<keyword evidence="3" id="KW-0378">Hydrolase</keyword>
<dbReference type="PANTHER" id="PTHR10963">
    <property type="entry name" value="GLYCOSYL HYDROLASE-RELATED"/>
    <property type="match status" value="1"/>
</dbReference>
<evidence type="ECO:0000256" key="1">
    <source>
        <dbReference type="SAM" id="SignalP"/>
    </source>
</evidence>
<dbReference type="GO" id="GO:0009251">
    <property type="term" value="P:glucan catabolic process"/>
    <property type="evidence" value="ECO:0007669"/>
    <property type="project" value="TreeGrafter"/>
</dbReference>
<dbReference type="RefSeq" id="XP_043179351.1">
    <property type="nucleotide sequence ID" value="XM_043320339.1"/>
</dbReference>
<dbReference type="FunFam" id="2.60.120.200:FF:000179">
    <property type="entry name" value="Unplaced genomic scaffold supercont1.19, whole genome shotgun sequence"/>
    <property type="match status" value="1"/>
</dbReference>
<dbReference type="PROSITE" id="PS51762">
    <property type="entry name" value="GH16_2"/>
    <property type="match status" value="2"/>
</dbReference>
<feature type="domain" description="GH16" evidence="2">
    <location>
        <begin position="507"/>
        <end position="768"/>
    </location>
</feature>
<dbReference type="GeneID" id="67022802"/>
<evidence type="ECO:0000313" key="4">
    <source>
        <dbReference type="Proteomes" id="UP000650533"/>
    </source>
</evidence>
<dbReference type="InterPro" id="IPR013320">
    <property type="entry name" value="ConA-like_dom_sf"/>
</dbReference>
<dbReference type="GO" id="GO:0004553">
    <property type="term" value="F:hydrolase activity, hydrolyzing O-glycosyl compounds"/>
    <property type="evidence" value="ECO:0007669"/>
    <property type="project" value="InterPro"/>
</dbReference>
<dbReference type="KEGG" id="rsx:RhiXN_00520"/>
<reference evidence="3" key="1">
    <citation type="submission" date="2020-05" db="EMBL/GenBank/DDBJ databases">
        <title>Evolutionary and genomic comparisons of hybrid uninucleate and nonhybrid Rhizoctonia fungi.</title>
        <authorList>
            <person name="Li C."/>
            <person name="Chen X."/>
        </authorList>
    </citation>
    <scope>NUCLEOTIDE SEQUENCE</scope>
    <source>
        <strain evidence="3">AG-1 IA</strain>
    </source>
</reference>
<protein>
    <submittedName>
        <fullName evidence="3">Glycoside hydrolase family 16 protein</fullName>
    </submittedName>
</protein>
<dbReference type="EMBL" id="CP059661">
    <property type="protein sequence ID" value="QRW19114.1"/>
    <property type="molecule type" value="Genomic_DNA"/>
</dbReference>
<dbReference type="SUPFAM" id="SSF49899">
    <property type="entry name" value="Concanavalin A-like lectins/glucanases"/>
    <property type="match status" value="2"/>
</dbReference>
<dbReference type="InterPro" id="IPR050546">
    <property type="entry name" value="Glycosyl_Hydrlase_16"/>
</dbReference>
<organism evidence="3 4">
    <name type="scientific">Rhizoctonia solani</name>
    <dbReference type="NCBI Taxonomy" id="456999"/>
    <lineage>
        <taxon>Eukaryota</taxon>
        <taxon>Fungi</taxon>
        <taxon>Dikarya</taxon>
        <taxon>Basidiomycota</taxon>
        <taxon>Agaricomycotina</taxon>
        <taxon>Agaricomycetes</taxon>
        <taxon>Cantharellales</taxon>
        <taxon>Ceratobasidiaceae</taxon>
        <taxon>Rhizoctonia</taxon>
    </lineage>
</organism>
<gene>
    <name evidence="3" type="ORF">RhiXN_00520</name>
</gene>
<dbReference type="InterPro" id="IPR000757">
    <property type="entry name" value="Beta-glucanase-like"/>
</dbReference>
<dbReference type="CDD" id="cd02181">
    <property type="entry name" value="GH16_fungal_Lam16A_glucanase"/>
    <property type="match status" value="2"/>
</dbReference>
<feature type="signal peptide" evidence="1">
    <location>
        <begin position="1"/>
        <end position="20"/>
    </location>
</feature>
<feature type="domain" description="GH16" evidence="2">
    <location>
        <begin position="84"/>
        <end position="327"/>
    </location>
</feature>
<proteinExistence type="predicted"/>
<keyword evidence="1" id="KW-0732">Signal</keyword>
<dbReference type="AlphaFoldDB" id="A0A8H8NSH5"/>
<feature type="chain" id="PRO_5034749117" evidence="1">
    <location>
        <begin position="21"/>
        <end position="853"/>
    </location>
</feature>
<evidence type="ECO:0000313" key="3">
    <source>
        <dbReference type="EMBL" id="QRW19114.1"/>
    </source>
</evidence>
<sequence length="853" mass="94115">MGYLGILVLALLPLSSTVSAIPSRPSILSKVPFPPLTDYKHRINGLWKKNNHRSTVRRATNDSDSANLWVVDTLYEGQDFFDQFDFYTGSDPTNGQVQYVDRDTAFNESLAYVTSDDKIVMKVDNTTWLTQGQNRKSVRIQSKKRFNGGLFILDLEKAPHGCGTWPAFWTVGPNWPAGGEIDIFEGVHENTRNQATFHTADGCTITNPQNFTGEMLASNCYAYADNNAGCGLINDSAASFGAPFNAVGGGVFASRWDSNGVWIWFFHRSTIPNDITNKVPNPSLWGKPTALLSNSSCPPNKYFWDHQIVFDITFCGDWAGASYSVDGCPGTCSDHVLDPNNFYNTTWLINYVHVFRNAHVSGSLNAAMPRISPITSGPLALVLVALAAALSWSTLSSDEVNTPPHVFEIKDLASRSISELDERPIDAYPPPTFKSLTTLPIDDPTGPPILKMMNKNAEPFRGRNVVLVLGALAAQSHALSLHLPRSPPSMYLSKPISAIKRALSVGRRQSSSPTPNTNDTANLWVVDSLYEGQSFYDEWDFFNYADPTNGMVDYVDRETAFKEGLAYVTPDNKIVMKVDNTTVLKAGEYRKRQVSTKKRYNGGLFIIDIERAPHACSAWPAFWTVGPNWPHGGEIDIFEGVHESTKNQATFHTASGCKITNPQNFTGNLVSDDCSHDYGGMGCGLINDSVASFGAPFNAVGGGVFATRWDDDGVWGWFFHRSTIPRDITNNTPNPKNWGKPTVLLSPESCDPKKYFWDHVIVFDITLCGDLGGPTYATSGCPGTCAEQVMSPSVYNNASWSVNYVHVFRNSKVLGSIPSSAHMTSRPLDTTFLLWTLLFACWAWRSFRSVLTN</sequence>